<name>A0ABN8K464_9HYPH</name>
<dbReference type="InterPro" id="IPR043502">
    <property type="entry name" value="DNA/RNA_pol_sf"/>
</dbReference>
<dbReference type="EMBL" id="CAKXZT010000141">
    <property type="protein sequence ID" value="CAH2405059.1"/>
    <property type="molecule type" value="Genomic_DNA"/>
</dbReference>
<protein>
    <recommendedName>
        <fullName evidence="1">Reverse transcriptase domain-containing protein</fullName>
    </recommendedName>
</protein>
<gene>
    <name evidence="2" type="ORF">MES5069_450037</name>
</gene>
<organism evidence="2 3">
    <name type="scientific">Mesorhizobium escarrei</name>
    <dbReference type="NCBI Taxonomy" id="666018"/>
    <lineage>
        <taxon>Bacteria</taxon>
        <taxon>Pseudomonadati</taxon>
        <taxon>Pseudomonadota</taxon>
        <taxon>Alphaproteobacteria</taxon>
        <taxon>Hyphomicrobiales</taxon>
        <taxon>Phyllobacteriaceae</taxon>
        <taxon>Mesorhizobium</taxon>
    </lineage>
</organism>
<comment type="caution">
    <text evidence="2">The sequence shown here is derived from an EMBL/GenBank/DDBJ whole genome shotgun (WGS) entry which is preliminary data.</text>
</comment>
<dbReference type="InterPro" id="IPR000477">
    <property type="entry name" value="RT_dom"/>
</dbReference>
<feature type="domain" description="Reverse transcriptase" evidence="1">
    <location>
        <begin position="1"/>
        <end position="93"/>
    </location>
</feature>
<dbReference type="PROSITE" id="PS50878">
    <property type="entry name" value="RT_POL"/>
    <property type="match status" value="1"/>
</dbReference>
<keyword evidence="3" id="KW-1185">Reference proteome</keyword>
<evidence type="ECO:0000259" key="1">
    <source>
        <dbReference type="PROSITE" id="PS50878"/>
    </source>
</evidence>
<proteinExistence type="predicted"/>
<evidence type="ECO:0000313" key="2">
    <source>
        <dbReference type="EMBL" id="CAH2405059.1"/>
    </source>
</evidence>
<dbReference type="SUPFAM" id="SSF56672">
    <property type="entry name" value="DNA/RNA polymerases"/>
    <property type="match status" value="1"/>
</dbReference>
<sequence>MYQRTKAMPSVNVPGGPRQAERYWDRMAGRCVFLPVRYADDFVVLMSGTQEDALAEKTALADYLCRTTGLELSPEKTKVTAMTSRFEFLGFRFVMHWDRRYSYGPRVEIPNTKAADLRWEGQGTYGYEFRPVQSGFQASGAQSHPARVGELPPPLCLRRPVFTSLDWYTGMRVERWLRKKRPKARPRDIWAAYQASSRRSTRRLWREGLVEQHMLAWIPVCRFRLAWMDMPDLPCLLESRVRNKYACPVRGRR</sequence>
<reference evidence="2 3" key="1">
    <citation type="submission" date="2022-03" db="EMBL/GenBank/DDBJ databases">
        <authorList>
            <person name="Brunel B."/>
        </authorList>
    </citation>
    <scope>NUCLEOTIDE SEQUENCE [LARGE SCALE GENOMIC DNA]</scope>
    <source>
        <strain evidence="2">STM5069sample</strain>
    </source>
</reference>
<accession>A0ABN8K464</accession>
<dbReference type="Proteomes" id="UP001153050">
    <property type="component" value="Unassembled WGS sequence"/>
</dbReference>
<evidence type="ECO:0000313" key="3">
    <source>
        <dbReference type="Proteomes" id="UP001153050"/>
    </source>
</evidence>